<dbReference type="PANTHER" id="PTHR34221">
    <property type="entry name" value="HYPOTHETICAL PROTEIN LOC691189"/>
    <property type="match status" value="1"/>
</dbReference>
<dbReference type="EMBL" id="CAWYQH010000099">
    <property type="protein sequence ID" value="CAK8685242.1"/>
    <property type="molecule type" value="Genomic_DNA"/>
</dbReference>
<dbReference type="PANTHER" id="PTHR34221:SF4">
    <property type="entry name" value="CHROMOSOME LG9 OPEN READING FRAME, HUMAN C17ORF98"/>
    <property type="match status" value="1"/>
</dbReference>
<evidence type="ECO:0000313" key="2">
    <source>
        <dbReference type="Proteomes" id="UP001642483"/>
    </source>
</evidence>
<gene>
    <name evidence="1" type="ORF">CVLEPA_LOCUS16382</name>
</gene>
<name>A0ABP0G2H0_CLALP</name>
<proteinExistence type="predicted"/>
<reference evidence="1 2" key="1">
    <citation type="submission" date="2024-02" db="EMBL/GenBank/DDBJ databases">
        <authorList>
            <person name="Daric V."/>
            <person name="Darras S."/>
        </authorList>
    </citation>
    <scope>NUCLEOTIDE SEQUENCE [LARGE SCALE GENOMIC DNA]</scope>
</reference>
<accession>A0ABP0G2H0</accession>
<dbReference type="Proteomes" id="UP001642483">
    <property type="component" value="Unassembled WGS sequence"/>
</dbReference>
<comment type="caution">
    <text evidence="1">The sequence shown here is derived from an EMBL/GenBank/DDBJ whole genome shotgun (WGS) entry which is preliminary data.</text>
</comment>
<protein>
    <submittedName>
        <fullName evidence="1">Uncharacterized protein</fullName>
    </submittedName>
</protein>
<organism evidence="1 2">
    <name type="scientific">Clavelina lepadiformis</name>
    <name type="common">Light-bulb sea squirt</name>
    <name type="synonym">Ascidia lepadiformis</name>
    <dbReference type="NCBI Taxonomy" id="159417"/>
    <lineage>
        <taxon>Eukaryota</taxon>
        <taxon>Metazoa</taxon>
        <taxon>Chordata</taxon>
        <taxon>Tunicata</taxon>
        <taxon>Ascidiacea</taxon>
        <taxon>Aplousobranchia</taxon>
        <taxon>Clavelinidae</taxon>
        <taxon>Clavelina</taxon>
    </lineage>
</organism>
<dbReference type="InterPro" id="IPR028027">
    <property type="entry name" value="SPMAP1"/>
</dbReference>
<evidence type="ECO:0000313" key="1">
    <source>
        <dbReference type="EMBL" id="CAK8685242.1"/>
    </source>
</evidence>
<keyword evidence="2" id="KW-1185">Reference proteome</keyword>
<sequence length="181" mass="20950">MTKQLSEAERKKKYTYYTTMSPLMATNLQRKSVGKEFATTKQIKKKQFILDGVHENVHKSNVVPSYNAFNDPHAQSYFRQPAVQDMLKRSAVIQKGNLLPPASLPSYKLSFRRRAPGTPAKLDLIKRENRFVVDCIRSDARKTSHKPVIPKYDALNDIHAQNYFRKKSVRLLLRETCQLKL</sequence>
<dbReference type="Pfam" id="PF15075">
    <property type="entry name" value="SPMAP1-like"/>
    <property type="match status" value="2"/>
</dbReference>